<comment type="similarity">
    <text evidence="1 9">Belongs to the protein prenyltransferase subunit alpha family.</text>
</comment>
<evidence type="ECO:0000256" key="3">
    <source>
        <dbReference type="ARBA" id="ARBA00014772"/>
    </source>
</evidence>
<dbReference type="AlphaFoldDB" id="A0A1I7UXH0"/>
<evidence type="ECO:0000256" key="2">
    <source>
        <dbReference type="ARBA" id="ARBA00012656"/>
    </source>
</evidence>
<dbReference type="GO" id="GO:0097354">
    <property type="term" value="P:prenylation"/>
    <property type="evidence" value="ECO:0007669"/>
    <property type="project" value="UniProtKB-UniRule"/>
</dbReference>
<dbReference type="GO" id="GO:0005968">
    <property type="term" value="C:Rab-protein geranylgeranyltransferase complex"/>
    <property type="evidence" value="ECO:0007669"/>
    <property type="project" value="TreeGrafter"/>
</dbReference>
<dbReference type="Gene3D" id="2.60.40.1130">
    <property type="entry name" value="Rab geranylgeranyltransferase alpha-subunit, insert domain"/>
    <property type="match status" value="1"/>
</dbReference>
<evidence type="ECO:0000256" key="7">
    <source>
        <dbReference type="ARBA" id="ARBA00031267"/>
    </source>
</evidence>
<dbReference type="Gene3D" id="3.80.10.10">
    <property type="entry name" value="Ribonuclease Inhibitor"/>
    <property type="match status" value="1"/>
</dbReference>
<evidence type="ECO:0000313" key="11">
    <source>
        <dbReference type="WBParaSite" id="Csp11.Scaffold630.g20316.t1"/>
    </source>
</evidence>
<dbReference type="SUPFAM" id="SSF52058">
    <property type="entry name" value="L domain-like"/>
    <property type="match status" value="1"/>
</dbReference>
<dbReference type="eggNOG" id="KOG0529">
    <property type="taxonomic scope" value="Eukaryota"/>
</dbReference>
<evidence type="ECO:0000256" key="9">
    <source>
        <dbReference type="RuleBase" id="RU367120"/>
    </source>
</evidence>
<dbReference type="InterPro" id="IPR002088">
    <property type="entry name" value="Prenyl_trans_a"/>
</dbReference>
<keyword evidence="6" id="KW-0677">Repeat</keyword>
<protein>
    <recommendedName>
        <fullName evidence="3 9">Geranylgeranyl transferase type-2 subunit alpha</fullName>
        <ecNumber evidence="2 9">2.5.1.60</ecNumber>
    </recommendedName>
    <alternativeName>
        <fullName evidence="7 9">Geranylgeranyl transferase type II subunit alpha</fullName>
    </alternativeName>
</protein>
<dbReference type="FunFam" id="3.80.10.10:FF:001282">
    <property type="entry name" value="Protein CBG15026"/>
    <property type="match status" value="1"/>
</dbReference>
<dbReference type="Gene3D" id="1.25.40.120">
    <property type="entry name" value="Protein prenylyltransferase"/>
    <property type="match status" value="1"/>
</dbReference>
<evidence type="ECO:0000256" key="5">
    <source>
        <dbReference type="ARBA" id="ARBA00022679"/>
    </source>
</evidence>
<name>A0A1I7UXH0_9PELO</name>
<evidence type="ECO:0000256" key="1">
    <source>
        <dbReference type="ARBA" id="ARBA00006734"/>
    </source>
</evidence>
<evidence type="ECO:0000256" key="4">
    <source>
        <dbReference type="ARBA" id="ARBA00022602"/>
    </source>
</evidence>
<evidence type="ECO:0000313" key="10">
    <source>
        <dbReference type="Proteomes" id="UP000095282"/>
    </source>
</evidence>
<dbReference type="WBParaSite" id="Csp11.Scaffold630.g20316.t1">
    <property type="protein sequence ID" value="Csp11.Scaffold630.g20316.t1"/>
    <property type="gene ID" value="Csp11.Scaffold630.g20316"/>
</dbReference>
<dbReference type="Pfam" id="PF01239">
    <property type="entry name" value="PPTA"/>
    <property type="match status" value="4"/>
</dbReference>
<keyword evidence="5 9" id="KW-0808">Transferase</keyword>
<dbReference type="GO" id="GO:0004663">
    <property type="term" value="F:Rab geranylgeranyltransferase activity"/>
    <property type="evidence" value="ECO:0007669"/>
    <property type="project" value="UniProtKB-UniRule"/>
</dbReference>
<dbReference type="Proteomes" id="UP000095282">
    <property type="component" value="Unplaced"/>
</dbReference>
<organism evidence="10 11">
    <name type="scientific">Caenorhabditis tropicalis</name>
    <dbReference type="NCBI Taxonomy" id="1561998"/>
    <lineage>
        <taxon>Eukaryota</taxon>
        <taxon>Metazoa</taxon>
        <taxon>Ecdysozoa</taxon>
        <taxon>Nematoda</taxon>
        <taxon>Chromadorea</taxon>
        <taxon>Rhabditida</taxon>
        <taxon>Rhabditina</taxon>
        <taxon>Rhabditomorpha</taxon>
        <taxon>Rhabditoidea</taxon>
        <taxon>Rhabditidae</taxon>
        <taxon>Peloderinae</taxon>
        <taxon>Caenorhabditis</taxon>
    </lineage>
</organism>
<keyword evidence="10" id="KW-1185">Reference proteome</keyword>
<dbReference type="InterPro" id="IPR032675">
    <property type="entry name" value="LRR_dom_sf"/>
</dbReference>
<evidence type="ECO:0000256" key="6">
    <source>
        <dbReference type="ARBA" id="ARBA00022737"/>
    </source>
</evidence>
<sequence length="582" mass="67734">MHFVKKVPTTEEEKAAKAKVQFKRSQQFLHARDRIVSKRDKGEFDDEMLSLTQAILEKNPDIYTFWNIRRTTIEQRIEANQKIQESDIGEEEKTKSAQKLESFLSGELYLSYECIKSNPKSYSAWYQRTWILERQTTPDFKKELEMCKQALMMDCRNFHCWDHCRIVAKMAKKTKQEELEFSNALIEHNPSNYSAWHYRSVALENIHYDKKTGSLKLDDSLIASELEKVMTVFYMDAEDQSAWTYTRWLLENGNGKEFLRPESATPVELITASFHGNNTTLVFSRAVTIPFLLTFVDTEDTSRWRAFSSTSPNPSSSRVWQYLSDSPLRVVISKDSDENVIWSNLETPFINKSRLETIYDIHEVPQPEYIRNLLENVQILVEDEKKDEKTKNKWPLYMKTLILMEYQPIRSHEEIISNLKLLAEDLDPKRAELYKSILSRQKLNHSIREQFERILGTDSDQLVVRYAELTSLEGVEFLAGLVGNADFQGNQLKEIHRIVLPNVHNLTISENPIERLQPSPSLSHLTFLAIAGTQISSIDAVMPCFQTIPSLDRLIFCETPLVEKTEELRKQLPGVRLIPHWL</sequence>
<dbReference type="PANTHER" id="PTHR11129">
    <property type="entry name" value="PROTEIN FARNESYLTRANSFERASE ALPHA SUBUNIT/RAB GERANYLGERANYL TRANSFERASE ALPHA SUBUNIT"/>
    <property type="match status" value="1"/>
</dbReference>
<comment type="function">
    <text evidence="9">Catalyzes the transfer of a geranyl-geranyl moiety from geranyl-geranyl pyrophosphate to cysteines occuring in specific C-terminal amino acid sequences.</text>
</comment>
<reference evidence="11" key="1">
    <citation type="submission" date="2016-11" db="UniProtKB">
        <authorList>
            <consortium name="WormBaseParasite"/>
        </authorList>
    </citation>
    <scope>IDENTIFICATION</scope>
</reference>
<dbReference type="PANTHER" id="PTHR11129:SF2">
    <property type="entry name" value="GERANYLGERANYL TRANSFERASE TYPE-2 SUBUNIT ALPHA"/>
    <property type="match status" value="1"/>
</dbReference>
<comment type="catalytic activity">
    <reaction evidence="8 9">
        <text>geranylgeranyl diphosphate + L-cysteinyl-[protein] = S-geranylgeranyl-L-cysteinyl-[protein] + diphosphate</text>
        <dbReference type="Rhea" id="RHEA:21240"/>
        <dbReference type="Rhea" id="RHEA-COMP:10131"/>
        <dbReference type="Rhea" id="RHEA-COMP:11537"/>
        <dbReference type="ChEBI" id="CHEBI:29950"/>
        <dbReference type="ChEBI" id="CHEBI:33019"/>
        <dbReference type="ChEBI" id="CHEBI:57533"/>
        <dbReference type="ChEBI" id="CHEBI:86021"/>
        <dbReference type="EC" id="2.5.1.60"/>
    </reaction>
</comment>
<evidence type="ECO:0000256" key="8">
    <source>
        <dbReference type="ARBA" id="ARBA00047658"/>
    </source>
</evidence>
<accession>A0A1I7UXH0</accession>
<keyword evidence="4 9" id="KW-0637">Prenyltransferase</keyword>
<dbReference type="SUPFAM" id="SSF48439">
    <property type="entry name" value="Protein prenylyltransferase"/>
    <property type="match status" value="1"/>
</dbReference>
<proteinExistence type="inferred from homology"/>
<dbReference type="PROSITE" id="PS51147">
    <property type="entry name" value="PFTA"/>
    <property type="match status" value="5"/>
</dbReference>
<dbReference type="EC" id="2.5.1.60" evidence="2 9"/>
<dbReference type="FunFam" id="1.25.40.120:FF:000035">
    <property type="entry name" value="Geranylgeranyl transferase type-2 subunit alpha"/>
    <property type="match status" value="1"/>
</dbReference>
<dbReference type="STRING" id="1561998.A0A1I7UXH0"/>